<dbReference type="AlphaFoldDB" id="A0ABD3S2S0"/>
<feature type="compositionally biased region" description="Low complexity" evidence="1">
    <location>
        <begin position="271"/>
        <end position="280"/>
    </location>
</feature>
<dbReference type="Proteomes" id="UP001634393">
    <property type="component" value="Unassembled WGS sequence"/>
</dbReference>
<protein>
    <submittedName>
        <fullName evidence="2">Uncharacterized protein</fullName>
    </submittedName>
</protein>
<feature type="compositionally biased region" description="Polar residues" evidence="1">
    <location>
        <begin position="135"/>
        <end position="154"/>
    </location>
</feature>
<feature type="region of interest" description="Disordered" evidence="1">
    <location>
        <begin position="251"/>
        <end position="303"/>
    </location>
</feature>
<evidence type="ECO:0000256" key="1">
    <source>
        <dbReference type="SAM" id="MobiDB-lite"/>
    </source>
</evidence>
<evidence type="ECO:0000313" key="3">
    <source>
        <dbReference type="Proteomes" id="UP001634393"/>
    </source>
</evidence>
<dbReference type="PANTHER" id="PTHR36054:SF2">
    <property type="entry name" value="PROTEIN SICKLE"/>
    <property type="match status" value="1"/>
</dbReference>
<feature type="region of interest" description="Disordered" evidence="1">
    <location>
        <begin position="106"/>
        <end position="154"/>
    </location>
</feature>
<evidence type="ECO:0000313" key="2">
    <source>
        <dbReference type="EMBL" id="KAL3818766.1"/>
    </source>
</evidence>
<comment type="caution">
    <text evidence="2">The sequence shown here is derived from an EMBL/GenBank/DDBJ whole genome shotgun (WGS) entry which is preliminary data.</text>
</comment>
<proteinExistence type="predicted"/>
<feature type="compositionally biased region" description="Polar residues" evidence="1">
    <location>
        <begin position="115"/>
        <end position="125"/>
    </location>
</feature>
<dbReference type="PANTHER" id="PTHR36054">
    <property type="entry name" value="PROTEIN SICKLE"/>
    <property type="match status" value="1"/>
</dbReference>
<name>A0ABD3S2S0_9LAMI</name>
<accession>A0ABD3S2S0</accession>
<reference evidence="2 3" key="1">
    <citation type="submission" date="2024-12" db="EMBL/GenBank/DDBJ databases">
        <title>The unique morphological basis and parallel evolutionary history of personate flowers in Penstemon.</title>
        <authorList>
            <person name="Depatie T.H."/>
            <person name="Wessinger C.A."/>
        </authorList>
    </citation>
    <scope>NUCLEOTIDE SEQUENCE [LARGE SCALE GENOMIC DNA]</scope>
    <source>
        <strain evidence="2">WTNN_2</strain>
        <tissue evidence="2">Leaf</tissue>
    </source>
</reference>
<feature type="region of interest" description="Disordered" evidence="1">
    <location>
        <begin position="328"/>
        <end position="359"/>
    </location>
</feature>
<gene>
    <name evidence="2" type="ORF">ACJIZ3_004671</name>
</gene>
<sequence>MKHDISAGCICPLCNLVINRKCKFYMTCYRYCPNNKFDILMEEESEKRRERIMAMRMEAAQSGTSSDLDGSRSTSHGLCNPLIERETPVQYSSPRFDYYTDPMSAFSASKRRNDNPPQVSPQFYNTPPRPVYSEMTPSPTYQSPTLSSPDQRTFQPPGAHYIRSPSGMVQGNPPRTWGGSNMAQGNPPRAWGGSNIAPGNPTRAWNGSNMAQGNPPRAWGGSNPAFNYNYLPNLSRGSNFTSSEIVQGGSPFVNYGQGSPYPRFERGRGRSTGNSSMSRGSGRGGGRRGGFHGPPSAELRPDLYYKKEMTEDPWKLLNPVVFKSFDIPDSEKSWLPPSLRMKKSKVSTGEASDRSISQPTLAEILAASFNDSGNEAAGNEPEA</sequence>
<dbReference type="EMBL" id="JBJXBP010000007">
    <property type="protein sequence ID" value="KAL3818766.1"/>
    <property type="molecule type" value="Genomic_DNA"/>
</dbReference>
<organism evidence="2 3">
    <name type="scientific">Penstemon smallii</name>
    <dbReference type="NCBI Taxonomy" id="265156"/>
    <lineage>
        <taxon>Eukaryota</taxon>
        <taxon>Viridiplantae</taxon>
        <taxon>Streptophyta</taxon>
        <taxon>Embryophyta</taxon>
        <taxon>Tracheophyta</taxon>
        <taxon>Spermatophyta</taxon>
        <taxon>Magnoliopsida</taxon>
        <taxon>eudicotyledons</taxon>
        <taxon>Gunneridae</taxon>
        <taxon>Pentapetalae</taxon>
        <taxon>asterids</taxon>
        <taxon>lamiids</taxon>
        <taxon>Lamiales</taxon>
        <taxon>Plantaginaceae</taxon>
        <taxon>Cheloneae</taxon>
        <taxon>Penstemon</taxon>
    </lineage>
</organism>
<dbReference type="InterPro" id="IPR039292">
    <property type="entry name" value="SICKLE"/>
</dbReference>
<keyword evidence="3" id="KW-1185">Reference proteome</keyword>
<feature type="compositionally biased region" description="Polar residues" evidence="1">
    <location>
        <begin position="346"/>
        <end position="359"/>
    </location>
</feature>